<dbReference type="Proteomes" id="UP000199111">
    <property type="component" value="Unassembled WGS sequence"/>
</dbReference>
<evidence type="ECO:0000313" key="1">
    <source>
        <dbReference type="EMBL" id="SFK92779.1"/>
    </source>
</evidence>
<keyword evidence="2" id="KW-1185">Reference proteome</keyword>
<dbReference type="AlphaFoldDB" id="A0A1I4DIR4"/>
<dbReference type="RefSeq" id="WP_093891494.1">
    <property type="nucleotide sequence ID" value="NZ_FOQY01000041.1"/>
</dbReference>
<reference evidence="2" key="1">
    <citation type="submission" date="2016-10" db="EMBL/GenBank/DDBJ databases">
        <authorList>
            <person name="Varghese N."/>
            <person name="Submissions S."/>
        </authorList>
    </citation>
    <scope>NUCLEOTIDE SEQUENCE [LARGE SCALE GENOMIC DNA]</scope>
    <source>
        <strain evidence="2">CGMCC 4.2126</strain>
    </source>
</reference>
<dbReference type="GeneID" id="96302961"/>
<accession>A0A1I4DIR4</accession>
<organism evidence="1 2">
    <name type="scientific">Streptosporangium canum</name>
    <dbReference type="NCBI Taxonomy" id="324952"/>
    <lineage>
        <taxon>Bacteria</taxon>
        <taxon>Bacillati</taxon>
        <taxon>Actinomycetota</taxon>
        <taxon>Actinomycetes</taxon>
        <taxon>Streptosporangiales</taxon>
        <taxon>Streptosporangiaceae</taxon>
        <taxon>Streptosporangium</taxon>
    </lineage>
</organism>
<name>A0A1I4DIR4_9ACTN</name>
<dbReference type="EMBL" id="FOQY01000041">
    <property type="protein sequence ID" value="SFK92779.1"/>
    <property type="molecule type" value="Genomic_DNA"/>
</dbReference>
<proteinExistence type="predicted"/>
<evidence type="ECO:0000313" key="2">
    <source>
        <dbReference type="Proteomes" id="UP000199111"/>
    </source>
</evidence>
<gene>
    <name evidence="1" type="ORF">SAMN05216275_14174</name>
</gene>
<sequence length="365" mass="38000">MTIRTLALASAATSIQDHRLALGAFMGPGSTVLERRGGIYYYPGAADLVSASALQANVTPFVAVVDGTSNSLQGQVVVVADANETLTFAAGEAAVARTDRVVLQVRDNTFDASGSTDARVVIVKGNTSTGAATAVPASSLLLWEVVVPIGASSITFSSARTDRRQWIATPMRIPVNSSTERDALPAIPGLEVTRLDTGDIQQYWSSAWRTLLPVAAPTSQVSFVRKTSDTARSNAASQTADPHLTLAVAANSTYLFDGFLIYSGPTAADFAFGFTLPSGATSQFAAHTLADTAGATYGDIDMRVYAPPSVFFMGAAASNAASMPRGIIRTGGTAGNVTLIWSQVIGNASATTLYADSYIRLEKVA</sequence>
<protein>
    <submittedName>
        <fullName evidence="1">Uncharacterized protein</fullName>
    </submittedName>
</protein>